<evidence type="ECO:0000256" key="1">
    <source>
        <dbReference type="SAM" id="Phobius"/>
    </source>
</evidence>
<keyword evidence="1" id="KW-0472">Membrane</keyword>
<dbReference type="AlphaFoldDB" id="A0A839Z2N0"/>
<evidence type="ECO:0000313" key="3">
    <source>
        <dbReference type="Proteomes" id="UP000578569"/>
    </source>
</evidence>
<dbReference type="Proteomes" id="UP000578569">
    <property type="component" value="Unassembled WGS sequence"/>
</dbReference>
<keyword evidence="1" id="KW-0812">Transmembrane</keyword>
<organism evidence="2 3">
    <name type="scientific">Sphingomicrobium lutaoense</name>
    <dbReference type="NCBI Taxonomy" id="515949"/>
    <lineage>
        <taxon>Bacteria</taxon>
        <taxon>Pseudomonadati</taxon>
        <taxon>Pseudomonadota</taxon>
        <taxon>Alphaproteobacteria</taxon>
        <taxon>Sphingomonadales</taxon>
        <taxon>Sphingomonadaceae</taxon>
        <taxon>Sphingomicrobium</taxon>
    </lineage>
</organism>
<gene>
    <name evidence="2" type="ORF">FHS50_001942</name>
</gene>
<feature type="transmembrane region" description="Helical" evidence="1">
    <location>
        <begin position="50"/>
        <end position="68"/>
    </location>
</feature>
<name>A0A839Z2N0_9SPHN</name>
<reference evidence="2 3" key="1">
    <citation type="submission" date="2020-08" db="EMBL/GenBank/DDBJ databases">
        <title>Genomic Encyclopedia of Type Strains, Phase IV (KMG-IV): sequencing the most valuable type-strain genomes for metagenomic binning, comparative biology and taxonomic classification.</title>
        <authorList>
            <person name="Goeker M."/>
        </authorList>
    </citation>
    <scope>NUCLEOTIDE SEQUENCE [LARGE SCALE GENOMIC DNA]</scope>
    <source>
        <strain evidence="2 3">DSM 24194</strain>
    </source>
</reference>
<protein>
    <submittedName>
        <fullName evidence="2">Uncharacterized protein</fullName>
    </submittedName>
</protein>
<feature type="transmembrane region" description="Helical" evidence="1">
    <location>
        <begin position="23"/>
        <end position="44"/>
    </location>
</feature>
<accession>A0A839Z2N0</accession>
<dbReference type="RefSeq" id="WP_183934239.1">
    <property type="nucleotide sequence ID" value="NZ_JACICF010000002.1"/>
</dbReference>
<comment type="caution">
    <text evidence="2">The sequence shown here is derived from an EMBL/GenBank/DDBJ whole genome shotgun (WGS) entry which is preliminary data.</text>
</comment>
<keyword evidence="1" id="KW-1133">Transmembrane helix</keyword>
<keyword evidence="3" id="KW-1185">Reference proteome</keyword>
<dbReference type="EMBL" id="JACICF010000002">
    <property type="protein sequence ID" value="MBB3764880.1"/>
    <property type="molecule type" value="Genomic_DNA"/>
</dbReference>
<sequence>MTHHEGPEWFHAKRYGWGAGLPCAWQGWALLLGYALVAILSGIFLAERSLIAFLAILVPLTLLFVLIASRTTRGGAWRWRWGKNKDSW</sequence>
<proteinExistence type="predicted"/>
<evidence type="ECO:0000313" key="2">
    <source>
        <dbReference type="EMBL" id="MBB3764880.1"/>
    </source>
</evidence>